<evidence type="ECO:0000259" key="2">
    <source>
        <dbReference type="Pfam" id="PF09335"/>
    </source>
</evidence>
<feature type="transmembrane region" description="Helical" evidence="1">
    <location>
        <begin position="39"/>
        <end position="59"/>
    </location>
</feature>
<organism evidence="3 4">
    <name type="scientific">Pseudomonas brassicacearum subsp. neoaurantiaca</name>
    <dbReference type="NCBI Taxonomy" id="494916"/>
    <lineage>
        <taxon>Bacteria</taxon>
        <taxon>Pseudomonadati</taxon>
        <taxon>Pseudomonadota</taxon>
        <taxon>Gammaproteobacteria</taxon>
        <taxon>Pseudomonadales</taxon>
        <taxon>Pseudomonadaceae</taxon>
        <taxon>Pseudomonas</taxon>
    </lineage>
</organism>
<dbReference type="Pfam" id="PF09335">
    <property type="entry name" value="VTT_dom"/>
    <property type="match status" value="1"/>
</dbReference>
<feature type="transmembrane region" description="Helical" evidence="1">
    <location>
        <begin position="91"/>
        <end position="114"/>
    </location>
</feature>
<evidence type="ECO:0000313" key="4">
    <source>
        <dbReference type="Proteomes" id="UP000572407"/>
    </source>
</evidence>
<gene>
    <name evidence="3" type="ORF">FHK92_23985</name>
</gene>
<keyword evidence="1" id="KW-0812">Transmembrane</keyword>
<dbReference type="RefSeq" id="WP_181290157.1">
    <property type="nucleotide sequence ID" value="NZ_VDLV01000049.1"/>
</dbReference>
<dbReference type="InterPro" id="IPR032816">
    <property type="entry name" value="VTT_dom"/>
</dbReference>
<evidence type="ECO:0000313" key="3">
    <source>
        <dbReference type="EMBL" id="MBA1380818.1"/>
    </source>
</evidence>
<proteinExistence type="predicted"/>
<dbReference type="InterPro" id="IPR051311">
    <property type="entry name" value="DedA_domain"/>
</dbReference>
<comment type="caution">
    <text evidence="3">The sequence shown here is derived from an EMBL/GenBank/DDBJ whole genome shotgun (WGS) entry which is preliminary data.</text>
</comment>
<dbReference type="EMBL" id="VDLV01000049">
    <property type="protein sequence ID" value="MBA1380818.1"/>
    <property type="molecule type" value="Genomic_DNA"/>
</dbReference>
<sequence>MAGAYVGLFLTAFGAATLLPLQSEALLVALLLSERQAAWLLMGVATLGNVLGSLVNWWLGTRLEQFKDRRWFPVSPSHLDKARRHYQRYGYWSLLLSWLPIIGDPLTLVAGVMGEPWRRFLLIVTLAKGLRYGVLVLATLGWMG</sequence>
<dbReference type="Proteomes" id="UP000572407">
    <property type="component" value="Unassembled WGS sequence"/>
</dbReference>
<accession>A0A7V8ZV43</accession>
<evidence type="ECO:0000256" key="1">
    <source>
        <dbReference type="SAM" id="Phobius"/>
    </source>
</evidence>
<feature type="domain" description="VTT" evidence="2">
    <location>
        <begin position="33"/>
        <end position="138"/>
    </location>
</feature>
<dbReference type="AlphaFoldDB" id="A0A7V8ZV43"/>
<reference evidence="3 4" key="1">
    <citation type="submission" date="2019-06" db="EMBL/GenBank/DDBJ databases">
        <title>Analysis of the biodiversity of Brassica napus bacterial endophytes for the selection of potential efficient biofertilizers for rapeseed crops.</title>
        <authorList>
            <person name="Jimenez-Gomez A."/>
            <person name="Saati-Santamaria Z."/>
            <person name="Menendez E."/>
            <person name="Rivas R."/>
            <person name="Mateos P.F."/>
            <person name="Velazquez E."/>
            <person name="Garcia-Fraile P."/>
        </authorList>
    </citation>
    <scope>NUCLEOTIDE SEQUENCE [LARGE SCALE GENOMIC DNA]</scope>
    <source>
        <strain evidence="3 4">CDVBN10</strain>
    </source>
</reference>
<feature type="transmembrane region" description="Helical" evidence="1">
    <location>
        <begin position="120"/>
        <end position="143"/>
    </location>
</feature>
<protein>
    <submittedName>
        <fullName evidence="3">DedA family protein</fullName>
    </submittedName>
</protein>
<dbReference type="PANTHER" id="PTHR42709">
    <property type="entry name" value="ALKALINE PHOSPHATASE LIKE PROTEIN"/>
    <property type="match status" value="1"/>
</dbReference>
<keyword evidence="1" id="KW-0472">Membrane</keyword>
<name>A0A7V8ZV43_9PSED</name>
<dbReference type="PANTHER" id="PTHR42709:SF4">
    <property type="entry name" value="INNER MEMBRANE PROTEIN YQAA"/>
    <property type="match status" value="1"/>
</dbReference>
<dbReference type="GO" id="GO:0005886">
    <property type="term" value="C:plasma membrane"/>
    <property type="evidence" value="ECO:0007669"/>
    <property type="project" value="UniProtKB-ARBA"/>
</dbReference>
<keyword evidence="1" id="KW-1133">Transmembrane helix</keyword>